<sequence length="176" mass="18248">MLTLNAVLINEQTASAAPTGTVQIDGTALYVQQVGPATAPTLVLIHGLGSSTHVWDAVAPTLAKSHHVVLVDLLGHGRSAKPVGDQYSIANQARLAGDVLVKLGVTHAVVVGPSTGGSVATALAEQRTDSILRKAASSAFSRPGFKISQQMIEDVHGMTYQALTATSRASDDFIKQ</sequence>
<dbReference type="InterPro" id="IPR000073">
    <property type="entry name" value="AB_hydrolase_1"/>
</dbReference>
<proteinExistence type="predicted"/>
<reference evidence="2 3" key="1">
    <citation type="submission" date="2021-03" db="EMBL/GenBank/DDBJ databases">
        <title>Sequencing the genomes of 1000 actinobacteria strains.</title>
        <authorList>
            <person name="Klenk H.-P."/>
        </authorList>
    </citation>
    <scope>NUCLEOTIDE SEQUENCE [LARGE SCALE GENOMIC DNA]</scope>
    <source>
        <strain evidence="2 3">DSM 18824</strain>
    </source>
</reference>
<dbReference type="EMBL" id="JAGINT010000002">
    <property type="protein sequence ID" value="MBP2356057.1"/>
    <property type="molecule type" value="Genomic_DNA"/>
</dbReference>
<evidence type="ECO:0000259" key="1">
    <source>
        <dbReference type="Pfam" id="PF00561"/>
    </source>
</evidence>
<dbReference type="InterPro" id="IPR050266">
    <property type="entry name" value="AB_hydrolase_sf"/>
</dbReference>
<comment type="caution">
    <text evidence="2">The sequence shown here is derived from an EMBL/GenBank/DDBJ whole genome shotgun (WGS) entry which is preliminary data.</text>
</comment>
<dbReference type="InterPro" id="IPR029058">
    <property type="entry name" value="AB_hydrolase_fold"/>
</dbReference>
<gene>
    <name evidence="2" type="ORF">JOF29_007167</name>
</gene>
<name>A0ABS4UWP9_9ACTN</name>
<dbReference type="Gene3D" id="3.40.50.1820">
    <property type="entry name" value="alpha/beta hydrolase"/>
    <property type="match status" value="1"/>
</dbReference>
<keyword evidence="3" id="KW-1185">Reference proteome</keyword>
<dbReference type="Proteomes" id="UP000755585">
    <property type="component" value="Unassembled WGS sequence"/>
</dbReference>
<feature type="domain" description="AB hydrolase-1" evidence="1">
    <location>
        <begin position="40"/>
        <end position="151"/>
    </location>
</feature>
<dbReference type="Pfam" id="PF00561">
    <property type="entry name" value="Abhydrolase_1"/>
    <property type="match status" value="1"/>
</dbReference>
<dbReference type="PANTHER" id="PTHR43798:SF5">
    <property type="entry name" value="MONOACYLGLYCEROL LIPASE ABHD6"/>
    <property type="match status" value="1"/>
</dbReference>
<accession>A0ABS4UWP9</accession>
<dbReference type="SUPFAM" id="SSF53474">
    <property type="entry name" value="alpha/beta-Hydrolases"/>
    <property type="match status" value="1"/>
</dbReference>
<protein>
    <submittedName>
        <fullName evidence="2">Pimeloyl-ACP methyl ester carboxylesterase</fullName>
    </submittedName>
</protein>
<dbReference type="PANTHER" id="PTHR43798">
    <property type="entry name" value="MONOACYLGLYCEROL LIPASE"/>
    <property type="match status" value="1"/>
</dbReference>
<dbReference type="RefSeq" id="WP_209698634.1">
    <property type="nucleotide sequence ID" value="NZ_BAAAVU010000023.1"/>
</dbReference>
<evidence type="ECO:0000313" key="2">
    <source>
        <dbReference type="EMBL" id="MBP2356057.1"/>
    </source>
</evidence>
<organism evidence="2 3">
    <name type="scientific">Kribbella aluminosa</name>
    <dbReference type="NCBI Taxonomy" id="416017"/>
    <lineage>
        <taxon>Bacteria</taxon>
        <taxon>Bacillati</taxon>
        <taxon>Actinomycetota</taxon>
        <taxon>Actinomycetes</taxon>
        <taxon>Propionibacteriales</taxon>
        <taxon>Kribbellaceae</taxon>
        <taxon>Kribbella</taxon>
    </lineage>
</organism>
<evidence type="ECO:0000313" key="3">
    <source>
        <dbReference type="Proteomes" id="UP000755585"/>
    </source>
</evidence>